<name>A0A857JEU7_9BURK</name>
<evidence type="ECO:0000256" key="7">
    <source>
        <dbReference type="ARBA" id="ARBA00023136"/>
    </source>
</evidence>
<accession>A0A857JEU7</accession>
<dbReference type="Pfam" id="PF00005">
    <property type="entry name" value="ABC_tran"/>
    <property type="match status" value="1"/>
</dbReference>
<evidence type="ECO:0000313" key="11">
    <source>
        <dbReference type="EMBL" id="QHJ01650.1"/>
    </source>
</evidence>
<protein>
    <submittedName>
        <fullName evidence="11">ATP-binding cassette domain-containing protein</fullName>
    </submittedName>
</protein>
<dbReference type="InterPro" id="IPR017871">
    <property type="entry name" value="ABC_transporter-like_CS"/>
</dbReference>
<dbReference type="PROSITE" id="PS50929">
    <property type="entry name" value="ABC_TM1F"/>
    <property type="match status" value="1"/>
</dbReference>
<dbReference type="PANTHER" id="PTHR24221">
    <property type="entry name" value="ATP-BINDING CASSETTE SUB-FAMILY B"/>
    <property type="match status" value="1"/>
</dbReference>
<evidence type="ECO:0000256" key="6">
    <source>
        <dbReference type="ARBA" id="ARBA00022989"/>
    </source>
</evidence>
<dbReference type="PROSITE" id="PS00211">
    <property type="entry name" value="ABC_TRANSPORTER_1"/>
    <property type="match status" value="1"/>
</dbReference>
<dbReference type="Gene3D" id="3.40.50.300">
    <property type="entry name" value="P-loop containing nucleotide triphosphate hydrolases"/>
    <property type="match status" value="1"/>
</dbReference>
<keyword evidence="5 11" id="KW-0067">ATP-binding</keyword>
<evidence type="ECO:0000256" key="3">
    <source>
        <dbReference type="ARBA" id="ARBA00022692"/>
    </source>
</evidence>
<evidence type="ECO:0000259" key="9">
    <source>
        <dbReference type="PROSITE" id="PS50893"/>
    </source>
</evidence>
<keyword evidence="2" id="KW-1003">Cell membrane</keyword>
<feature type="transmembrane region" description="Helical" evidence="8">
    <location>
        <begin position="251"/>
        <end position="271"/>
    </location>
</feature>
<dbReference type="InterPro" id="IPR039421">
    <property type="entry name" value="Type_1_exporter"/>
</dbReference>
<dbReference type="Proteomes" id="UP000464787">
    <property type="component" value="Chromosome"/>
</dbReference>
<dbReference type="InterPro" id="IPR003593">
    <property type="entry name" value="AAA+_ATPase"/>
</dbReference>
<dbReference type="AlphaFoldDB" id="A0A857JEU7"/>
<feature type="domain" description="ABC transporter" evidence="9">
    <location>
        <begin position="310"/>
        <end position="543"/>
    </location>
</feature>
<dbReference type="KEGG" id="xyk:GT347_20690"/>
<dbReference type="InterPro" id="IPR036640">
    <property type="entry name" value="ABC1_TM_sf"/>
</dbReference>
<dbReference type="InterPro" id="IPR027417">
    <property type="entry name" value="P-loop_NTPase"/>
</dbReference>
<keyword evidence="7 8" id="KW-0472">Membrane</keyword>
<gene>
    <name evidence="11" type="ORF">GT347_20690</name>
</gene>
<keyword evidence="6 8" id="KW-1133">Transmembrane helix</keyword>
<evidence type="ECO:0000313" key="12">
    <source>
        <dbReference type="Proteomes" id="UP000464787"/>
    </source>
</evidence>
<dbReference type="GO" id="GO:0005524">
    <property type="term" value="F:ATP binding"/>
    <property type="evidence" value="ECO:0007669"/>
    <property type="project" value="UniProtKB-KW"/>
</dbReference>
<dbReference type="GO" id="GO:0140359">
    <property type="term" value="F:ABC-type transporter activity"/>
    <property type="evidence" value="ECO:0007669"/>
    <property type="project" value="InterPro"/>
</dbReference>
<evidence type="ECO:0000256" key="4">
    <source>
        <dbReference type="ARBA" id="ARBA00022741"/>
    </source>
</evidence>
<organism evidence="11 12">
    <name type="scientific">Xylophilus rhododendri</name>
    <dbReference type="NCBI Taxonomy" id="2697032"/>
    <lineage>
        <taxon>Bacteria</taxon>
        <taxon>Pseudomonadati</taxon>
        <taxon>Pseudomonadota</taxon>
        <taxon>Betaproteobacteria</taxon>
        <taxon>Burkholderiales</taxon>
        <taxon>Xylophilus</taxon>
    </lineage>
</organism>
<dbReference type="Gene3D" id="1.20.1560.10">
    <property type="entry name" value="ABC transporter type 1, transmembrane domain"/>
    <property type="match status" value="1"/>
</dbReference>
<dbReference type="GO" id="GO:0005886">
    <property type="term" value="C:plasma membrane"/>
    <property type="evidence" value="ECO:0007669"/>
    <property type="project" value="UniProtKB-SubCell"/>
</dbReference>
<dbReference type="GO" id="GO:0016887">
    <property type="term" value="F:ATP hydrolysis activity"/>
    <property type="evidence" value="ECO:0007669"/>
    <property type="project" value="InterPro"/>
</dbReference>
<evidence type="ECO:0000259" key="10">
    <source>
        <dbReference type="PROSITE" id="PS50929"/>
    </source>
</evidence>
<keyword evidence="12" id="KW-1185">Reference proteome</keyword>
<reference evidence="11 12" key="1">
    <citation type="submission" date="2020-01" db="EMBL/GenBank/DDBJ databases">
        <title>Genome sequencing of strain KACC 21265.</title>
        <authorList>
            <person name="Heo J."/>
            <person name="Kim S.-J."/>
            <person name="Kim J.-S."/>
            <person name="Hong S.-B."/>
            <person name="Kwon S.-W."/>
        </authorList>
    </citation>
    <scope>NUCLEOTIDE SEQUENCE [LARGE SCALE GENOMIC DNA]</scope>
    <source>
        <strain evidence="11 12">KACC 21265</strain>
    </source>
</reference>
<dbReference type="PANTHER" id="PTHR24221:SF590">
    <property type="entry name" value="COMPONENT LINKED WITH THE ASSEMBLY OF CYTOCHROME' TRANSPORT TRANSMEMBRANE ATP-BINDING PROTEIN ABC TRANSPORTER CYDD-RELATED"/>
    <property type="match status" value="1"/>
</dbReference>
<dbReference type="EMBL" id="CP047650">
    <property type="protein sequence ID" value="QHJ01650.1"/>
    <property type="molecule type" value="Genomic_DNA"/>
</dbReference>
<proteinExistence type="predicted"/>
<keyword evidence="3 8" id="KW-0812">Transmembrane</keyword>
<dbReference type="SMART" id="SM00382">
    <property type="entry name" value="AAA"/>
    <property type="match status" value="1"/>
</dbReference>
<keyword evidence="4" id="KW-0547">Nucleotide-binding</keyword>
<feature type="domain" description="ABC transmembrane type-1" evidence="10">
    <location>
        <begin position="24"/>
        <end position="270"/>
    </location>
</feature>
<evidence type="ECO:0000256" key="2">
    <source>
        <dbReference type="ARBA" id="ARBA00022475"/>
    </source>
</evidence>
<evidence type="ECO:0000256" key="8">
    <source>
        <dbReference type="SAM" id="Phobius"/>
    </source>
</evidence>
<feature type="transmembrane region" description="Helical" evidence="8">
    <location>
        <begin position="147"/>
        <end position="180"/>
    </location>
</feature>
<dbReference type="InterPro" id="IPR003439">
    <property type="entry name" value="ABC_transporter-like_ATP-bd"/>
</dbReference>
<dbReference type="SUPFAM" id="SSF90123">
    <property type="entry name" value="ABC transporter transmembrane region"/>
    <property type="match status" value="1"/>
</dbReference>
<dbReference type="PROSITE" id="PS50893">
    <property type="entry name" value="ABC_TRANSPORTER_2"/>
    <property type="match status" value="1"/>
</dbReference>
<sequence length="547" mass="56551">MKHPALDSLLAVQRRLYRRDFRRAALCAALAGLAAVALLGVSGWFLAAAAGAGLAGVAAAQAFNYLLPSAAVRLLAIVRTGGRYGERLLGHGAALRSMAAVRQALFGAVTRAPAPRALSLGSGEATTVLMQDVAAIEDRLMRQPAPWAAGAALACGLALAAIVGWGCALAIAGCALAVLLLARRICRRREATARAIRAATAGLKDEMALLAAAGPELRCYGLEAWAAHRALRQGRRLRTAQRRQAIDGGRLDLLLAAATGTCAVLSMALALGQGAPMTALAGLSAAMAIEGLAPWLRARLQAADAAQGAERLEDWLSAGSAAGPDGEAIQAGPLELPLLPDTPLEAGARVAIVGPSGCGKTTLVETLLGLRPATPGRIRIAGTDAATLAPTTLRRHFAWLPQDASLIAGTVRENLAIAADTVSDVALWDALHDAALDERVSALPQGLDSWIGEDGALLSGGERRRLALARAYLCKAPWLLLDEPTEGLDVATESLVMERLLARLERSGQGLLTVSHRPGVVMACDVVLSFSDNIGGLSLSRLSPTAS</sequence>
<evidence type="ECO:0000256" key="1">
    <source>
        <dbReference type="ARBA" id="ARBA00004651"/>
    </source>
</evidence>
<evidence type="ECO:0000256" key="5">
    <source>
        <dbReference type="ARBA" id="ARBA00022840"/>
    </source>
</evidence>
<dbReference type="SUPFAM" id="SSF52540">
    <property type="entry name" value="P-loop containing nucleoside triphosphate hydrolases"/>
    <property type="match status" value="1"/>
</dbReference>
<comment type="subcellular location">
    <subcellularLocation>
        <location evidence="1">Cell membrane</location>
        <topology evidence="1">Multi-pass membrane protein</topology>
    </subcellularLocation>
</comment>
<dbReference type="InterPro" id="IPR011527">
    <property type="entry name" value="ABC1_TM_dom"/>
</dbReference>